<dbReference type="SUPFAM" id="SSF55920">
    <property type="entry name" value="Creatinase/aminopeptidase"/>
    <property type="match status" value="1"/>
</dbReference>
<accession>A0A7R9JTR6</accession>
<name>A0A7R9JTR6_TIMGE</name>
<evidence type="ECO:0000259" key="5">
    <source>
        <dbReference type="Pfam" id="PF16188"/>
    </source>
</evidence>
<dbReference type="InterPro" id="IPR000994">
    <property type="entry name" value="Pept_M24"/>
</dbReference>
<sequence length="635" mass="70819">MYPRHPARTASTERLSKLREVMRDAGVTGYVILSADDHQSAFLPDHEKRRHFISGFTGSAGDAVVTLTSAALWTDSRYYQEADEQLDCNWLLMKTGYSSLDNVAKILVAGETDYYVNIISISQTPSMQAWLASELANGDVVAADPKIATNTQWAAWESTLGTSSINLTALEERLVDVIWTDQPDYPNDTLIVMNTTFTGATWLSKLENIREQLRGRNADTIVITALDEVAWTLNLRGADVPYTPVFRGYLIVGLNYATLYVPPEKVTQEVRLHLEADGANTSAVVRIKDYDTFWADLQELNNLSTGVWLPSAYSYASGVSRQIFQTIGQSIRQSLASPVLLTKTMKNDVEAAGMRDAHIRDAVALCQMLHRLDEDVESGRQEWDELRVISSLADLRRAQPLNHGLSFPTIAGFGPNSALPHYESNNVTNRVLNTSSLFMLDSGGQYLDGTTDVTRTMHYGTPTNLEREIYTNLLMGCINLASTRFPEGQTLNTLEVLIRAPLYSMGLDYGHGSTHGVGTFLGVHEEPGYYRANEFGMRLENVVTVIRADVSTTTDNNVTYLAFDPVTLVPYEQKLINVSMLSGRQLQWLNDYHARTRELVGAEMLRQNLTNTYNWLVRKTQPIYAVEGLNIGRGI</sequence>
<dbReference type="Pfam" id="PF16188">
    <property type="entry name" value="Peptidase_M24_C"/>
    <property type="match status" value="1"/>
</dbReference>
<dbReference type="Pfam" id="PF16189">
    <property type="entry name" value="Creatinase_N_2"/>
    <property type="match status" value="1"/>
</dbReference>
<proteinExistence type="predicted"/>
<keyword evidence="2" id="KW-0378">Hydrolase</keyword>
<gene>
    <name evidence="6" type="ORF">TGEB3V08_LOCUS3203</name>
</gene>
<dbReference type="PANTHER" id="PTHR43763">
    <property type="entry name" value="XAA-PRO AMINOPEPTIDASE 1"/>
    <property type="match status" value="1"/>
</dbReference>
<dbReference type="EMBL" id="OE840003">
    <property type="protein sequence ID" value="CAD7589227.1"/>
    <property type="molecule type" value="Genomic_DNA"/>
</dbReference>
<dbReference type="Gene3D" id="3.90.230.10">
    <property type="entry name" value="Creatinase/methionine aminopeptidase superfamily"/>
    <property type="match status" value="1"/>
</dbReference>
<dbReference type="SUPFAM" id="SSF53092">
    <property type="entry name" value="Creatinase/prolidase N-terminal domain"/>
    <property type="match status" value="1"/>
</dbReference>
<dbReference type="GO" id="GO:0004177">
    <property type="term" value="F:aminopeptidase activity"/>
    <property type="evidence" value="ECO:0007669"/>
    <property type="project" value="UniProtKB-ARBA"/>
</dbReference>
<dbReference type="Pfam" id="PF01321">
    <property type="entry name" value="Creatinase_N"/>
    <property type="match status" value="1"/>
</dbReference>
<dbReference type="InterPro" id="IPR029149">
    <property type="entry name" value="Creatin/AminoP/Spt16_N"/>
</dbReference>
<dbReference type="InterPro" id="IPR000587">
    <property type="entry name" value="Creatinase_N"/>
</dbReference>
<evidence type="ECO:0000259" key="3">
    <source>
        <dbReference type="Pfam" id="PF00557"/>
    </source>
</evidence>
<protein>
    <recommendedName>
        <fullName evidence="7">Xaa-Pro aminopeptidase</fullName>
    </recommendedName>
</protein>
<dbReference type="PANTHER" id="PTHR43763:SF6">
    <property type="entry name" value="XAA-PRO AMINOPEPTIDASE 1"/>
    <property type="match status" value="1"/>
</dbReference>
<feature type="domain" description="Peptidase M24" evidence="3">
    <location>
        <begin position="353"/>
        <end position="543"/>
    </location>
</feature>
<evidence type="ECO:0000256" key="1">
    <source>
        <dbReference type="ARBA" id="ARBA00022723"/>
    </source>
</evidence>
<dbReference type="InterPro" id="IPR036005">
    <property type="entry name" value="Creatinase/aminopeptidase-like"/>
</dbReference>
<evidence type="ECO:0000259" key="4">
    <source>
        <dbReference type="Pfam" id="PF01321"/>
    </source>
</evidence>
<keyword evidence="1" id="KW-0479">Metal-binding</keyword>
<dbReference type="GO" id="GO:0005737">
    <property type="term" value="C:cytoplasm"/>
    <property type="evidence" value="ECO:0007669"/>
    <property type="project" value="UniProtKB-ARBA"/>
</dbReference>
<reference evidence="6" key="1">
    <citation type="submission" date="2020-11" db="EMBL/GenBank/DDBJ databases">
        <authorList>
            <person name="Tran Van P."/>
        </authorList>
    </citation>
    <scope>NUCLEOTIDE SEQUENCE</scope>
</reference>
<dbReference type="Pfam" id="PF00557">
    <property type="entry name" value="Peptidase_M24"/>
    <property type="match status" value="1"/>
</dbReference>
<dbReference type="InterPro" id="IPR050422">
    <property type="entry name" value="X-Pro_aminopeptidase_P"/>
</dbReference>
<organism evidence="6">
    <name type="scientific">Timema genevievae</name>
    <name type="common">Walking stick</name>
    <dbReference type="NCBI Taxonomy" id="629358"/>
    <lineage>
        <taxon>Eukaryota</taxon>
        <taxon>Metazoa</taxon>
        <taxon>Ecdysozoa</taxon>
        <taxon>Arthropoda</taxon>
        <taxon>Hexapoda</taxon>
        <taxon>Insecta</taxon>
        <taxon>Pterygota</taxon>
        <taxon>Neoptera</taxon>
        <taxon>Polyneoptera</taxon>
        <taxon>Phasmatodea</taxon>
        <taxon>Timematodea</taxon>
        <taxon>Timematoidea</taxon>
        <taxon>Timematidae</taxon>
        <taxon>Timema</taxon>
    </lineage>
</organism>
<dbReference type="InterPro" id="IPR032416">
    <property type="entry name" value="Peptidase_M24_C"/>
</dbReference>
<evidence type="ECO:0000256" key="2">
    <source>
        <dbReference type="ARBA" id="ARBA00022801"/>
    </source>
</evidence>
<feature type="domain" description="Peptidase M24 C-terminal" evidence="5">
    <location>
        <begin position="560"/>
        <end position="623"/>
    </location>
</feature>
<feature type="domain" description="Creatinase N-terminal" evidence="4">
    <location>
        <begin position="14"/>
        <end position="172"/>
    </location>
</feature>
<dbReference type="AlphaFoldDB" id="A0A7R9JTR6"/>
<dbReference type="Gene3D" id="3.40.350.10">
    <property type="entry name" value="Creatinase/prolidase N-terminal domain"/>
    <property type="match status" value="2"/>
</dbReference>
<dbReference type="GO" id="GO:0046872">
    <property type="term" value="F:metal ion binding"/>
    <property type="evidence" value="ECO:0007669"/>
    <property type="project" value="UniProtKB-KW"/>
</dbReference>
<evidence type="ECO:0008006" key="7">
    <source>
        <dbReference type="Google" id="ProtNLM"/>
    </source>
</evidence>
<evidence type="ECO:0000313" key="6">
    <source>
        <dbReference type="EMBL" id="CAD7589227.1"/>
    </source>
</evidence>